<dbReference type="RefSeq" id="WP_129885803.1">
    <property type="nucleotide sequence ID" value="NZ_CP035758.1"/>
</dbReference>
<organism evidence="1 2">
    <name type="scientific">Ktedonosporobacter rubrisoli</name>
    <dbReference type="NCBI Taxonomy" id="2509675"/>
    <lineage>
        <taxon>Bacteria</taxon>
        <taxon>Bacillati</taxon>
        <taxon>Chloroflexota</taxon>
        <taxon>Ktedonobacteria</taxon>
        <taxon>Ktedonobacterales</taxon>
        <taxon>Ktedonosporobacteraceae</taxon>
        <taxon>Ktedonosporobacter</taxon>
    </lineage>
</organism>
<gene>
    <name evidence="1" type="ORF">EPA93_04020</name>
</gene>
<reference evidence="1 2" key="1">
    <citation type="submission" date="2019-01" db="EMBL/GenBank/DDBJ databases">
        <title>Ktedonosporobacter rubrisoli SCAWS-G2.</title>
        <authorList>
            <person name="Huang Y."/>
            <person name="Yan B."/>
        </authorList>
    </citation>
    <scope>NUCLEOTIDE SEQUENCE [LARGE SCALE GENOMIC DNA]</scope>
    <source>
        <strain evidence="1 2">SCAWS-G2</strain>
    </source>
</reference>
<accession>A0A4P6JJB8</accession>
<proteinExistence type="predicted"/>
<dbReference type="AlphaFoldDB" id="A0A4P6JJB8"/>
<dbReference type="EMBL" id="CP035758">
    <property type="protein sequence ID" value="QBD75204.1"/>
    <property type="molecule type" value="Genomic_DNA"/>
</dbReference>
<name>A0A4P6JJB8_KTERU</name>
<protein>
    <submittedName>
        <fullName evidence="1">Uncharacterized protein</fullName>
    </submittedName>
</protein>
<evidence type="ECO:0000313" key="1">
    <source>
        <dbReference type="EMBL" id="QBD75204.1"/>
    </source>
</evidence>
<sequence>MSVRISTLFPDFPEEDKQPPLTLAYMTDTSIPQTIVPVFLIHSLKDPFCDNPLCVCQAQRVQKNAMLLSITRGEVNLRPAERFQEPPEGVRPGKPVVIL</sequence>
<keyword evidence="2" id="KW-1185">Reference proteome</keyword>
<dbReference type="Proteomes" id="UP000290365">
    <property type="component" value="Chromosome"/>
</dbReference>
<dbReference type="KEGG" id="kbs:EPA93_04020"/>
<evidence type="ECO:0000313" key="2">
    <source>
        <dbReference type="Proteomes" id="UP000290365"/>
    </source>
</evidence>